<reference evidence="2" key="1">
    <citation type="submission" date="2015-11" db="EMBL/GenBank/DDBJ databases">
        <title>De novo transcriptome assembly of four potential Pierce s Disease insect vectors from Arizona vineyards.</title>
        <authorList>
            <person name="Tassone E.E."/>
        </authorList>
    </citation>
    <scope>NUCLEOTIDE SEQUENCE</scope>
</reference>
<dbReference type="Pfam" id="PF25057">
    <property type="entry name" value="CUT_N"/>
    <property type="match status" value="1"/>
</dbReference>
<dbReference type="AlphaFoldDB" id="A0A1B6M1H0"/>
<evidence type="ECO:0000313" key="2">
    <source>
        <dbReference type="EMBL" id="JAT29789.1"/>
    </source>
</evidence>
<feature type="non-terminal residue" evidence="2">
    <location>
        <position position="1"/>
    </location>
</feature>
<dbReference type="PANTHER" id="PTHR46560:SF5">
    <property type="entry name" value="CYPHER, ISOFORM B"/>
    <property type="match status" value="1"/>
</dbReference>
<evidence type="ECO:0000259" key="1">
    <source>
        <dbReference type="PROSITE" id="PS51034"/>
    </source>
</evidence>
<feature type="non-terminal residue" evidence="2">
    <location>
        <position position="113"/>
    </location>
</feature>
<proteinExistence type="predicted"/>
<accession>A0A1B6M1H0</accession>
<dbReference type="InterPro" id="IPR056953">
    <property type="entry name" value="CUT_N"/>
</dbReference>
<protein>
    <recommendedName>
        <fullName evidence="1">ZP domain-containing protein</fullName>
    </recommendedName>
</protein>
<name>A0A1B6M1H0_9HEMI</name>
<dbReference type="PROSITE" id="PS51034">
    <property type="entry name" value="ZP_2"/>
    <property type="match status" value="1"/>
</dbReference>
<sequence length="113" mass="12205">LAAGKRRVSKTHNNIVDVKTECSITSLNVTLTLEHEFQGVVYARGFPLECRALGSRDNTVTLHLAASGCGVRITPNSDSGLLYSVVVEIQMAKHLQQVSDPVVPVSCVLTEDK</sequence>
<dbReference type="InterPro" id="IPR001507">
    <property type="entry name" value="ZP_dom"/>
</dbReference>
<dbReference type="EMBL" id="GEBQ01010188">
    <property type="protein sequence ID" value="JAT29789.1"/>
    <property type="molecule type" value="Transcribed_RNA"/>
</dbReference>
<dbReference type="PANTHER" id="PTHR46560">
    <property type="entry name" value="CYPHER, ISOFORM B"/>
    <property type="match status" value="1"/>
</dbReference>
<feature type="domain" description="ZP" evidence="1">
    <location>
        <begin position="21"/>
        <end position="113"/>
    </location>
</feature>
<organism evidence="2">
    <name type="scientific">Graphocephala atropunctata</name>
    <dbReference type="NCBI Taxonomy" id="36148"/>
    <lineage>
        <taxon>Eukaryota</taxon>
        <taxon>Metazoa</taxon>
        <taxon>Ecdysozoa</taxon>
        <taxon>Arthropoda</taxon>
        <taxon>Hexapoda</taxon>
        <taxon>Insecta</taxon>
        <taxon>Pterygota</taxon>
        <taxon>Neoptera</taxon>
        <taxon>Paraneoptera</taxon>
        <taxon>Hemiptera</taxon>
        <taxon>Auchenorrhyncha</taxon>
        <taxon>Membracoidea</taxon>
        <taxon>Cicadellidae</taxon>
        <taxon>Cicadellinae</taxon>
        <taxon>Cicadellini</taxon>
        <taxon>Graphocephala</taxon>
    </lineage>
</organism>
<gene>
    <name evidence="2" type="ORF">g.53725</name>
</gene>